<evidence type="ECO:0000259" key="2">
    <source>
        <dbReference type="Pfam" id="PF03372"/>
    </source>
</evidence>
<comment type="caution">
    <text evidence="3">The sequence shown here is derived from an EMBL/GenBank/DDBJ whole genome shotgun (WGS) entry which is preliminary data.</text>
</comment>
<dbReference type="GO" id="GO:0004527">
    <property type="term" value="F:exonuclease activity"/>
    <property type="evidence" value="ECO:0007669"/>
    <property type="project" value="UniProtKB-KW"/>
</dbReference>
<evidence type="ECO:0000256" key="1">
    <source>
        <dbReference type="SAM" id="Phobius"/>
    </source>
</evidence>
<dbReference type="Proteomes" id="UP000256727">
    <property type="component" value="Unassembled WGS sequence"/>
</dbReference>
<keyword evidence="1" id="KW-1133">Transmembrane helix</keyword>
<dbReference type="SUPFAM" id="SSF56219">
    <property type="entry name" value="DNase I-like"/>
    <property type="match status" value="1"/>
</dbReference>
<keyword evidence="3" id="KW-0255">Endonuclease</keyword>
<gene>
    <name evidence="3" type="ORF">C8E99_2310</name>
</gene>
<evidence type="ECO:0000313" key="3">
    <source>
        <dbReference type="EMBL" id="REE04474.1"/>
    </source>
</evidence>
<dbReference type="InterPro" id="IPR036691">
    <property type="entry name" value="Endo/exonu/phosph_ase_sf"/>
</dbReference>
<accession>A0A3D9LFM8</accession>
<organism evidence="3 4">
    <name type="scientific">Citricoccus muralis</name>
    <dbReference type="NCBI Taxonomy" id="169134"/>
    <lineage>
        <taxon>Bacteria</taxon>
        <taxon>Bacillati</taxon>
        <taxon>Actinomycetota</taxon>
        <taxon>Actinomycetes</taxon>
        <taxon>Micrococcales</taxon>
        <taxon>Micrococcaceae</taxon>
        <taxon>Citricoccus</taxon>
    </lineage>
</organism>
<reference evidence="3 4" key="1">
    <citation type="submission" date="2018-07" db="EMBL/GenBank/DDBJ databases">
        <title>Sequencing the genomes of 1000 actinobacteria strains.</title>
        <authorList>
            <person name="Klenk H.-P."/>
        </authorList>
    </citation>
    <scope>NUCLEOTIDE SEQUENCE [LARGE SCALE GENOMIC DNA]</scope>
    <source>
        <strain evidence="3 4">DSM 14442</strain>
    </source>
</reference>
<dbReference type="InterPro" id="IPR005135">
    <property type="entry name" value="Endo/exonuclease/phosphatase"/>
</dbReference>
<dbReference type="Gene3D" id="3.60.10.10">
    <property type="entry name" value="Endonuclease/exonuclease/phosphatase"/>
    <property type="match status" value="1"/>
</dbReference>
<keyword evidence="1" id="KW-0472">Membrane</keyword>
<feature type="transmembrane region" description="Helical" evidence="1">
    <location>
        <begin position="94"/>
        <end position="112"/>
    </location>
</feature>
<feature type="transmembrane region" description="Helical" evidence="1">
    <location>
        <begin position="37"/>
        <end position="57"/>
    </location>
</feature>
<keyword evidence="1" id="KW-0812">Transmembrane</keyword>
<dbReference type="Pfam" id="PF03372">
    <property type="entry name" value="Exo_endo_phos"/>
    <property type="match status" value="1"/>
</dbReference>
<sequence length="372" mass="38395">MCPDTGARCPQVCGSGGERRPLVAGPHGSRRRRLRRAVLVTCVVLAVLLAVLPHPAITRPWIMPALQSLVPVLSVAAGVIAVLVLVFRQWWAAGVLAAGAVLALLPAVVPLGPPGTEAGPEPGTLTVLSLNAEYAGVDAEALAAAVGAGGAGDDRGAHGSDGVGGVDVLVLVEADEDLLTALQELGALDGLPYRTEVIPEEPQGGTAGGAVILSAHPLRSEGVLPRFATHRHFEQPVAVVEHPELGAVRVVGIHPVPPIGDDFVPSWDATLRGLDGWQAAQDDLPLVLAGDFNASQAHPQFRDLAEGFTPAAAAAGPLPGPTWPVGSWVPPFTAIDHVLLRGLTPVDYARLDFPGTDHRGILTTVRAQPESG</sequence>
<keyword evidence="4" id="KW-1185">Reference proteome</keyword>
<proteinExistence type="predicted"/>
<dbReference type="EMBL" id="QREH01000001">
    <property type="protein sequence ID" value="REE04474.1"/>
    <property type="molecule type" value="Genomic_DNA"/>
</dbReference>
<keyword evidence="3" id="KW-0378">Hydrolase</keyword>
<keyword evidence="3" id="KW-0540">Nuclease</keyword>
<dbReference type="AlphaFoldDB" id="A0A3D9LFM8"/>
<feature type="domain" description="Endonuclease/exonuclease/phosphatase" evidence="2">
    <location>
        <begin position="129"/>
        <end position="358"/>
    </location>
</feature>
<protein>
    <submittedName>
        <fullName evidence="3">Endonuclease/exonuclease/phosphatase (EEP) superfamily protein YafD</fullName>
    </submittedName>
</protein>
<feature type="transmembrane region" description="Helical" evidence="1">
    <location>
        <begin position="69"/>
        <end position="87"/>
    </location>
</feature>
<evidence type="ECO:0000313" key="4">
    <source>
        <dbReference type="Proteomes" id="UP000256727"/>
    </source>
</evidence>
<name>A0A3D9LFM8_9MICC</name>
<keyword evidence="3" id="KW-0269">Exonuclease</keyword>
<dbReference type="GO" id="GO:0004519">
    <property type="term" value="F:endonuclease activity"/>
    <property type="evidence" value="ECO:0007669"/>
    <property type="project" value="UniProtKB-KW"/>
</dbReference>